<dbReference type="InterPro" id="IPR006175">
    <property type="entry name" value="YjgF/YER057c/UK114"/>
</dbReference>
<dbReference type="InterPro" id="IPR035959">
    <property type="entry name" value="RutC-like_sf"/>
</dbReference>
<gene>
    <name evidence="1" type="ORF">HMPREF1316_1290</name>
</gene>
<dbReference type="Proteomes" id="UP000016638">
    <property type="component" value="Unassembled WGS sequence"/>
</dbReference>
<keyword evidence="2" id="KW-1185">Reference proteome</keyword>
<proteinExistence type="predicted"/>
<name>U2V1E5_9ACTN</name>
<dbReference type="PANTHER" id="PTHR11803">
    <property type="entry name" value="2-IMINOBUTANOATE/2-IMINOPROPANOATE DEAMINASE RIDA"/>
    <property type="match status" value="1"/>
</dbReference>
<sequence length="126" mass="13284">MKYAINAPAVPDAEGSYSAGTTAGRLIFTAGQLGLDVHDPGTLVEGGTRAELERALQLTSLLLEECDCTLNDIATVTVLLTSLDDLPVVDECFSRHFAMPAPARSVAEVSRLPKGAHVELSCVACR</sequence>
<dbReference type="STRING" id="1125712.HMPREF1316_1290"/>
<dbReference type="OrthoDB" id="8684161at2"/>
<dbReference type="CDD" id="cd00448">
    <property type="entry name" value="YjgF_YER057c_UK114_family"/>
    <property type="match status" value="1"/>
</dbReference>
<evidence type="ECO:0000313" key="1">
    <source>
        <dbReference type="EMBL" id="ERL06521.1"/>
    </source>
</evidence>
<dbReference type="EMBL" id="AWEZ01000064">
    <property type="protein sequence ID" value="ERL06521.1"/>
    <property type="molecule type" value="Genomic_DNA"/>
</dbReference>
<dbReference type="PATRIC" id="fig|1125712.3.peg.2056"/>
<dbReference type="GO" id="GO:0019239">
    <property type="term" value="F:deaminase activity"/>
    <property type="evidence" value="ECO:0007669"/>
    <property type="project" value="TreeGrafter"/>
</dbReference>
<comment type="caution">
    <text evidence="1">The sequence shown here is derived from an EMBL/GenBank/DDBJ whole genome shotgun (WGS) entry which is preliminary data.</text>
</comment>
<accession>U2V1E5</accession>
<evidence type="ECO:0000313" key="2">
    <source>
        <dbReference type="Proteomes" id="UP000016638"/>
    </source>
</evidence>
<protein>
    <submittedName>
        <fullName evidence="1">Reactive intermediate/imine deaminase</fullName>
    </submittedName>
</protein>
<dbReference type="eggNOG" id="COG0251">
    <property type="taxonomic scope" value="Bacteria"/>
</dbReference>
<dbReference type="PANTHER" id="PTHR11803:SF39">
    <property type="entry name" value="2-IMINOBUTANOATE_2-IMINOPROPANOATE DEAMINASE"/>
    <property type="match status" value="1"/>
</dbReference>
<dbReference type="AlphaFoldDB" id="U2V1E5"/>
<organism evidence="1 2">
    <name type="scientific">Olsenella profusa F0195</name>
    <dbReference type="NCBI Taxonomy" id="1125712"/>
    <lineage>
        <taxon>Bacteria</taxon>
        <taxon>Bacillati</taxon>
        <taxon>Actinomycetota</taxon>
        <taxon>Coriobacteriia</taxon>
        <taxon>Coriobacteriales</taxon>
        <taxon>Atopobiaceae</taxon>
        <taxon>Olsenella</taxon>
    </lineage>
</organism>
<dbReference type="RefSeq" id="WP_021726975.1">
    <property type="nucleotide sequence ID" value="NZ_AWEZ01000064.1"/>
</dbReference>
<dbReference type="SUPFAM" id="SSF55298">
    <property type="entry name" value="YjgF-like"/>
    <property type="match status" value="1"/>
</dbReference>
<dbReference type="Gene3D" id="3.30.1330.40">
    <property type="entry name" value="RutC-like"/>
    <property type="match status" value="1"/>
</dbReference>
<reference evidence="1 2" key="1">
    <citation type="submission" date="2013-08" db="EMBL/GenBank/DDBJ databases">
        <authorList>
            <person name="Durkin A.S."/>
            <person name="Haft D.R."/>
            <person name="McCorrison J."/>
            <person name="Torralba M."/>
            <person name="Gillis M."/>
            <person name="Haft D.H."/>
            <person name="Methe B."/>
            <person name="Sutton G."/>
            <person name="Nelson K.E."/>
        </authorList>
    </citation>
    <scope>NUCLEOTIDE SEQUENCE [LARGE SCALE GENOMIC DNA]</scope>
    <source>
        <strain evidence="1 2">F0195</strain>
    </source>
</reference>
<dbReference type="GO" id="GO:0005829">
    <property type="term" value="C:cytosol"/>
    <property type="evidence" value="ECO:0007669"/>
    <property type="project" value="TreeGrafter"/>
</dbReference>
<dbReference type="Pfam" id="PF01042">
    <property type="entry name" value="Ribonuc_L-PSP"/>
    <property type="match status" value="1"/>
</dbReference>